<dbReference type="Pfam" id="PF17851">
    <property type="entry name" value="GH43_C2"/>
    <property type="match status" value="1"/>
</dbReference>
<dbReference type="InterPro" id="IPR041542">
    <property type="entry name" value="GH43_C2"/>
</dbReference>
<dbReference type="EMBL" id="CP002869">
    <property type="protein sequence ID" value="AEI40410.1"/>
    <property type="molecule type" value="Genomic_DNA"/>
</dbReference>
<dbReference type="InterPro" id="IPR013320">
    <property type="entry name" value="ConA-like_dom_sf"/>
</dbReference>
<dbReference type="HOGENOM" id="CLU_3313818_0_0_9"/>
<reference evidence="2 3" key="2">
    <citation type="journal article" date="2013" name="Genome Announc.">
        <title>Genome Sequence of Growth-Improving Paenibacillus mucilaginosus Strain KNP414.</title>
        <authorList>
            <person name="Lu J.J."/>
            <person name="Wang J.F."/>
            <person name="Hu X.F."/>
        </authorList>
    </citation>
    <scope>NUCLEOTIDE SEQUENCE [LARGE SCALE GENOMIC DNA]</scope>
    <source>
        <strain evidence="2 3">KNP414</strain>
    </source>
</reference>
<accession>F8FQQ5</accession>
<name>F8FQQ5_PAEMK</name>
<evidence type="ECO:0000313" key="3">
    <source>
        <dbReference type="Proteomes" id="UP000006620"/>
    </source>
</evidence>
<dbReference type="RefSeq" id="WP_013915572.1">
    <property type="nucleotide sequence ID" value="NC_015690.1"/>
</dbReference>
<dbReference type="Proteomes" id="UP000006620">
    <property type="component" value="Chromosome"/>
</dbReference>
<gene>
    <name evidence="2" type="ordered locus">KNP414_01848</name>
</gene>
<evidence type="ECO:0000313" key="2">
    <source>
        <dbReference type="EMBL" id="AEI40410.1"/>
    </source>
</evidence>
<dbReference type="PATRIC" id="fig|1036673.3.peg.1645"/>
<dbReference type="AlphaFoldDB" id="F8FQQ5"/>
<dbReference type="SUPFAM" id="SSF49899">
    <property type="entry name" value="Concanavalin A-like lectins/glucanases"/>
    <property type="match status" value="1"/>
</dbReference>
<reference evidence="3" key="1">
    <citation type="submission" date="2011-06" db="EMBL/GenBank/DDBJ databases">
        <title>Complete genome sequence of Paenibacillus mucilaginosus KNP414.</title>
        <authorList>
            <person name="Wang J."/>
            <person name="Hu S."/>
            <person name="Hu X."/>
            <person name="Zhang B."/>
            <person name="Dong D."/>
            <person name="Zhang S."/>
            <person name="Zhao K."/>
            <person name="Wu D."/>
        </authorList>
    </citation>
    <scope>NUCLEOTIDE SEQUENCE [LARGE SCALE GENOMIC DNA]</scope>
    <source>
        <strain evidence="3">KNP414</strain>
    </source>
</reference>
<feature type="domain" description="Beta-xylosidase C-terminal Concanavalin A-like" evidence="1">
    <location>
        <begin position="1"/>
        <end position="38"/>
    </location>
</feature>
<organism evidence="2 3">
    <name type="scientific">Paenibacillus mucilaginosus (strain KNP414)</name>
    <dbReference type="NCBI Taxonomy" id="1036673"/>
    <lineage>
        <taxon>Bacteria</taxon>
        <taxon>Bacillati</taxon>
        <taxon>Bacillota</taxon>
        <taxon>Bacilli</taxon>
        <taxon>Bacillales</taxon>
        <taxon>Paenibacillaceae</taxon>
        <taxon>Paenibacillus</taxon>
    </lineage>
</organism>
<evidence type="ECO:0000259" key="1">
    <source>
        <dbReference type="Pfam" id="PF17851"/>
    </source>
</evidence>
<protein>
    <submittedName>
        <fullName evidence="2">Beta-xylosidase</fullName>
    </submittedName>
</protein>
<dbReference type="Gene3D" id="2.60.120.200">
    <property type="match status" value="1"/>
</dbReference>
<sequence length="39" mass="4299">MLSTEVAGGFTGVYIGMYATGDGRPCTVPAYFDWFEYKP</sequence>
<dbReference type="KEGG" id="pms:KNP414_01848"/>
<proteinExistence type="predicted"/>